<protein>
    <submittedName>
        <fullName evidence="1">Uncharacterized protein</fullName>
    </submittedName>
</protein>
<proteinExistence type="predicted"/>
<reference evidence="1" key="3">
    <citation type="submission" date="2006-07" db="EMBL/GenBank/DDBJ databases">
        <authorList>
            <person name="Buell R."/>
        </authorList>
    </citation>
    <scope>NUCLEOTIDE SEQUENCE</scope>
</reference>
<dbReference type="EMBL" id="DP000086">
    <property type="protein sequence ID" value="AAP53566.1"/>
    <property type="molecule type" value="Genomic_DNA"/>
</dbReference>
<evidence type="ECO:0000313" key="1">
    <source>
        <dbReference type="EMBL" id="AAP53566.1"/>
    </source>
</evidence>
<organism evidence="1">
    <name type="scientific">Oryza sativa subsp. japonica</name>
    <name type="common">Rice</name>
    <dbReference type="NCBI Taxonomy" id="39947"/>
    <lineage>
        <taxon>Eukaryota</taxon>
        <taxon>Viridiplantae</taxon>
        <taxon>Streptophyta</taxon>
        <taxon>Embryophyta</taxon>
        <taxon>Tracheophyta</taxon>
        <taxon>Spermatophyta</taxon>
        <taxon>Magnoliopsida</taxon>
        <taxon>Liliopsida</taxon>
        <taxon>Poales</taxon>
        <taxon>Poaceae</taxon>
        <taxon>BOP clade</taxon>
        <taxon>Oryzoideae</taxon>
        <taxon>Oryzeae</taxon>
        <taxon>Oryzinae</taxon>
        <taxon>Oryza</taxon>
        <taxon>Oryza sativa</taxon>
    </lineage>
</organism>
<gene>
    <name evidence="1" type="ordered locus">LOC_Os10g25260</name>
</gene>
<dbReference type="AlphaFoldDB" id="Q7XEZ3"/>
<sequence>MAVKEKAIELAAAAPPPFVPRPMWPLLADGGKRKKQSSCGGRIPALNTLTPLKLHLLLERGGNGGQRLLGVRRGDGAGVVVLVVGARSRALRLLLWPAAGCTLLGLEAASAYDPIKRMIPVAEEVVKAREIVTKGGAAGSRPCPPIPIELPRKRHVNATSDEDRVKLATWQQLFSGVTDPINHGKNDLSMDH</sequence>
<reference evidence="1" key="2">
    <citation type="submission" date="2003-05" db="EMBL/GenBank/DDBJ databases">
        <authorList>
            <person name="Buell C.R."/>
            <person name="Wing R.A."/>
            <person name="McCombie W.R."/>
            <person name="Messing J."/>
            <person name="Yuan Q."/>
            <person name="Ouyang S."/>
        </authorList>
    </citation>
    <scope>NUCLEOTIDE SEQUENCE</scope>
</reference>
<reference evidence="1" key="1">
    <citation type="journal article" date="2003" name="Science">
        <title>In-depth view of structure, activity, and evolution of rice chromosome 10.</title>
        <authorList>
            <consortium name="Rice Chromosome 10 Sequencing Consortium"/>
        </authorList>
    </citation>
    <scope>NUCLEOTIDE SEQUENCE [LARGE SCALE GENOMIC DNA]</scope>
</reference>
<accession>Q7XEZ3</accession>
<name>Q7XEZ3_ORYSJ</name>